<feature type="binding site" evidence="8">
    <location>
        <begin position="238"/>
        <end position="242"/>
    </location>
    <ligand>
        <name>GTP</name>
        <dbReference type="ChEBI" id="CHEBI:37565"/>
        <label>2</label>
    </ligand>
</feature>
<comment type="similarity">
    <text evidence="1 8 9">Belongs to the TRAFAC class TrmE-Era-EngA-EngB-Septin-like GTPase superfamily. EngA (Der) GTPase family.</text>
</comment>
<evidence type="ECO:0000256" key="7">
    <source>
        <dbReference type="ARBA" id="ARBA00032345"/>
    </source>
</evidence>
<dbReference type="CDD" id="cd01894">
    <property type="entry name" value="EngA1"/>
    <property type="match status" value="1"/>
</dbReference>
<dbReference type="InterPro" id="IPR027417">
    <property type="entry name" value="P-loop_NTPase"/>
</dbReference>
<evidence type="ECO:0000256" key="8">
    <source>
        <dbReference type="HAMAP-Rule" id="MF_00195"/>
    </source>
</evidence>
<evidence type="ECO:0000313" key="12">
    <source>
        <dbReference type="Proteomes" id="UP000247465"/>
    </source>
</evidence>
<dbReference type="SUPFAM" id="SSF52540">
    <property type="entry name" value="P-loop containing nucleoside triphosphate hydrolases"/>
    <property type="match status" value="2"/>
</dbReference>
<feature type="binding site" evidence="8">
    <location>
        <begin position="121"/>
        <end position="124"/>
    </location>
    <ligand>
        <name>GTP</name>
        <dbReference type="ChEBI" id="CHEBI:37565"/>
        <label>1</label>
    </ligand>
</feature>
<dbReference type="GO" id="GO:0005525">
    <property type="term" value="F:GTP binding"/>
    <property type="evidence" value="ECO:0007669"/>
    <property type="project" value="UniProtKB-UniRule"/>
</dbReference>
<keyword evidence="5 8" id="KW-0547">Nucleotide-binding</keyword>
<dbReference type="InterPro" id="IPR005225">
    <property type="entry name" value="Small_GTP-bd"/>
</dbReference>
<dbReference type="InterPro" id="IPR003593">
    <property type="entry name" value="AAA+_ATPase"/>
</dbReference>
<dbReference type="Pfam" id="PF14714">
    <property type="entry name" value="KH_dom-like"/>
    <property type="match status" value="1"/>
</dbReference>
<evidence type="ECO:0000259" key="10">
    <source>
        <dbReference type="SMART" id="SM00382"/>
    </source>
</evidence>
<dbReference type="CDD" id="cd01895">
    <property type="entry name" value="EngA2"/>
    <property type="match status" value="1"/>
</dbReference>
<keyword evidence="3 8" id="KW-0690">Ribosome biogenesis</keyword>
<dbReference type="PIRSF" id="PIRSF006485">
    <property type="entry name" value="GTP-binding_EngA"/>
    <property type="match status" value="1"/>
</dbReference>
<feature type="domain" description="AAA+ ATPase" evidence="10">
    <location>
        <begin position="178"/>
        <end position="344"/>
    </location>
</feature>
<dbReference type="SMART" id="SM00382">
    <property type="entry name" value="AAA"/>
    <property type="match status" value="2"/>
</dbReference>
<evidence type="ECO:0000256" key="2">
    <source>
        <dbReference type="ARBA" id="ARBA00020953"/>
    </source>
</evidence>
<comment type="function">
    <text evidence="8 9">GTPase that plays an essential role in the late steps of ribosome biogenesis.</text>
</comment>
<sequence length="459" mass="51522">MEGKHSVALVGRPNVGKSRLFNQLAGQRIAIVHDQPGVTRDVNPIEIDGEYVLMDTGGIGLERDIDLPGISEAIEDQVFVAINAAELILFVVDGREGCTALDEEILEQLRKSGKIPYLIINKIDSSSLEEQILEFSHFGLDANFLVSAEHGRGINDLKRSIRNFLNKRPKNEIESTTERIKICFVGRPNVGKSALCNGLLESERLIVNEVAGTTRDVIELDLDHTDSDGNKWGFRLVDTAGIKKRRRENSSVEFFSAVRTDQAIEKADVVFLVLDALSGVTRQDKVLAGRAIKAGRALVVVVNKWDLANELFERDPPGQHKDLAGFLETYSNAISKELFFLPQSPIIYVSALEKIDLGQILICARRLEEIQNRQFSTSRINSLIKGLMLRNSPSLVKGKRLKIYYAVQVGKRPIRIRLFCNRSVYFEDNYRRYLENGFISEFQLKGCPIQFEESSKGTN</sequence>
<dbReference type="AlphaFoldDB" id="A0A2Z4AC84"/>
<comment type="subunit">
    <text evidence="8">Associates with the 50S ribosomal subunit.</text>
</comment>
<dbReference type="PANTHER" id="PTHR43834:SF6">
    <property type="entry name" value="GTPASE DER"/>
    <property type="match status" value="1"/>
</dbReference>
<dbReference type="KEGG" id="mtar:DF168_00887"/>
<evidence type="ECO:0000256" key="3">
    <source>
        <dbReference type="ARBA" id="ARBA00022517"/>
    </source>
</evidence>
<proteinExistence type="inferred from homology"/>
<feature type="binding site" evidence="8">
    <location>
        <begin position="186"/>
        <end position="193"/>
    </location>
    <ligand>
        <name>GTP</name>
        <dbReference type="ChEBI" id="CHEBI:37565"/>
        <label>2</label>
    </ligand>
</feature>
<dbReference type="NCBIfam" id="TIGR03594">
    <property type="entry name" value="GTPase_EngA"/>
    <property type="match status" value="1"/>
</dbReference>
<evidence type="ECO:0000256" key="6">
    <source>
        <dbReference type="ARBA" id="ARBA00023134"/>
    </source>
</evidence>
<feature type="domain" description="AAA+ ATPase" evidence="10">
    <location>
        <begin position="3"/>
        <end position="170"/>
    </location>
</feature>
<dbReference type="InterPro" id="IPR006073">
    <property type="entry name" value="GTP-bd"/>
</dbReference>
<evidence type="ECO:0000256" key="5">
    <source>
        <dbReference type="ARBA" id="ARBA00022741"/>
    </source>
</evidence>
<dbReference type="Pfam" id="PF01926">
    <property type="entry name" value="MMR_HSR1"/>
    <property type="match status" value="2"/>
</dbReference>
<dbReference type="InterPro" id="IPR015946">
    <property type="entry name" value="KH_dom-like_a/b"/>
</dbReference>
<gene>
    <name evidence="8 11" type="primary">der</name>
    <name evidence="11" type="ORF">DF168_00887</name>
</gene>
<dbReference type="HAMAP" id="MF_00195">
    <property type="entry name" value="GTPase_Der"/>
    <property type="match status" value="1"/>
</dbReference>
<dbReference type="GO" id="GO:0043022">
    <property type="term" value="F:ribosome binding"/>
    <property type="evidence" value="ECO:0007669"/>
    <property type="project" value="TreeGrafter"/>
</dbReference>
<dbReference type="EMBL" id="CP029803">
    <property type="protein sequence ID" value="AWT59693.1"/>
    <property type="molecule type" value="Genomic_DNA"/>
</dbReference>
<evidence type="ECO:0000256" key="1">
    <source>
        <dbReference type="ARBA" id="ARBA00008279"/>
    </source>
</evidence>
<feature type="binding site" evidence="8">
    <location>
        <begin position="11"/>
        <end position="18"/>
    </location>
    <ligand>
        <name>GTP</name>
        <dbReference type="ChEBI" id="CHEBI:37565"/>
        <label>1</label>
    </ligand>
</feature>
<dbReference type="PRINTS" id="PR00326">
    <property type="entry name" value="GTP1OBG"/>
</dbReference>
<accession>A0A2Z4AC84</accession>
<dbReference type="Gene3D" id="3.40.50.300">
    <property type="entry name" value="P-loop containing nucleotide triphosphate hydrolases"/>
    <property type="match status" value="2"/>
</dbReference>
<name>A0A2Z4AC84_9BACT</name>
<reference evidence="11 12" key="1">
    <citation type="submission" date="2018-06" db="EMBL/GenBank/DDBJ databases">
        <title>Draft Genome Sequence of a Novel Marine Bacterium Related to the Verrucomicrobia.</title>
        <authorList>
            <person name="Vosseberg J."/>
            <person name="Martijn J."/>
            <person name="Ettema T.J.G."/>
        </authorList>
    </citation>
    <scope>NUCLEOTIDE SEQUENCE [LARGE SCALE GENOMIC DNA]</scope>
    <source>
        <strain evidence="11">TARA_B100001123</strain>
    </source>
</reference>
<dbReference type="NCBIfam" id="TIGR00231">
    <property type="entry name" value="small_GTP"/>
    <property type="match status" value="2"/>
</dbReference>
<keyword evidence="6 8" id="KW-0342">GTP-binding</keyword>
<dbReference type="InterPro" id="IPR032859">
    <property type="entry name" value="KH_dom-like"/>
</dbReference>
<dbReference type="GO" id="GO:0042254">
    <property type="term" value="P:ribosome biogenesis"/>
    <property type="evidence" value="ECO:0007669"/>
    <property type="project" value="UniProtKB-KW"/>
</dbReference>
<dbReference type="PANTHER" id="PTHR43834">
    <property type="entry name" value="GTPASE DER"/>
    <property type="match status" value="1"/>
</dbReference>
<organism evidence="11 12">
    <name type="scientific">Candidatus Moanibacter tarae</name>
    <dbReference type="NCBI Taxonomy" id="2200854"/>
    <lineage>
        <taxon>Bacteria</taxon>
        <taxon>Pseudomonadati</taxon>
        <taxon>Verrucomicrobiota</taxon>
        <taxon>Opitutia</taxon>
        <taxon>Puniceicoccales</taxon>
        <taxon>Puniceicoccales incertae sedis</taxon>
        <taxon>Candidatus Moanibacter</taxon>
    </lineage>
</organism>
<dbReference type="Gene3D" id="3.30.300.20">
    <property type="match status" value="1"/>
</dbReference>
<feature type="binding site" evidence="8">
    <location>
        <begin position="55"/>
        <end position="59"/>
    </location>
    <ligand>
        <name>GTP</name>
        <dbReference type="ChEBI" id="CHEBI:37565"/>
        <label>1</label>
    </ligand>
</feature>
<dbReference type="InterPro" id="IPR016484">
    <property type="entry name" value="GTPase_Der"/>
</dbReference>
<keyword evidence="4 9" id="KW-0677">Repeat</keyword>
<dbReference type="Proteomes" id="UP000247465">
    <property type="component" value="Chromosome"/>
</dbReference>
<protein>
    <recommendedName>
        <fullName evidence="2 8">GTPase Der</fullName>
    </recommendedName>
    <alternativeName>
        <fullName evidence="7 8">GTP-binding protein EngA</fullName>
    </alternativeName>
</protein>
<evidence type="ECO:0000256" key="9">
    <source>
        <dbReference type="RuleBase" id="RU004481"/>
    </source>
</evidence>
<feature type="binding site" evidence="8">
    <location>
        <begin position="303"/>
        <end position="306"/>
    </location>
    <ligand>
        <name>GTP</name>
        <dbReference type="ChEBI" id="CHEBI:37565"/>
        <label>2</label>
    </ligand>
</feature>
<evidence type="ECO:0000313" key="11">
    <source>
        <dbReference type="EMBL" id="AWT59693.1"/>
    </source>
</evidence>
<evidence type="ECO:0000256" key="4">
    <source>
        <dbReference type="ARBA" id="ARBA00022737"/>
    </source>
</evidence>